<dbReference type="RefSeq" id="WP_112086324.1">
    <property type="nucleotide sequence ID" value="NZ_QLSV01000008.1"/>
</dbReference>
<keyword evidence="1" id="KW-0812">Transmembrane</keyword>
<organism evidence="2 3">
    <name type="scientific">Flavobacterium lacus</name>
    <dbReference type="NCBI Taxonomy" id="1353778"/>
    <lineage>
        <taxon>Bacteria</taxon>
        <taxon>Pseudomonadati</taxon>
        <taxon>Bacteroidota</taxon>
        <taxon>Flavobacteriia</taxon>
        <taxon>Flavobacteriales</taxon>
        <taxon>Flavobacteriaceae</taxon>
        <taxon>Flavobacterium</taxon>
    </lineage>
</organism>
<keyword evidence="1" id="KW-1133">Transmembrane helix</keyword>
<dbReference type="OrthoDB" id="828109at2"/>
<accession>A0A328WNH1</accession>
<feature type="transmembrane region" description="Helical" evidence="1">
    <location>
        <begin position="65"/>
        <end position="86"/>
    </location>
</feature>
<protein>
    <submittedName>
        <fullName evidence="2">Uncharacterized protein</fullName>
    </submittedName>
</protein>
<feature type="transmembrane region" description="Helical" evidence="1">
    <location>
        <begin position="249"/>
        <end position="266"/>
    </location>
</feature>
<feature type="transmembrane region" description="Helical" evidence="1">
    <location>
        <begin position="130"/>
        <end position="148"/>
    </location>
</feature>
<feature type="transmembrane region" description="Helical" evidence="1">
    <location>
        <begin position="216"/>
        <end position="237"/>
    </location>
</feature>
<dbReference type="EMBL" id="QLSV01000008">
    <property type="protein sequence ID" value="RAR47653.1"/>
    <property type="molecule type" value="Genomic_DNA"/>
</dbReference>
<feature type="transmembrane region" description="Helical" evidence="1">
    <location>
        <begin position="27"/>
        <end position="53"/>
    </location>
</feature>
<gene>
    <name evidence="2" type="ORF">B0I10_108156</name>
</gene>
<comment type="caution">
    <text evidence="2">The sequence shown here is derived from an EMBL/GenBank/DDBJ whole genome shotgun (WGS) entry which is preliminary data.</text>
</comment>
<feature type="transmembrane region" description="Helical" evidence="1">
    <location>
        <begin position="178"/>
        <end position="196"/>
    </location>
</feature>
<evidence type="ECO:0000313" key="2">
    <source>
        <dbReference type="EMBL" id="RAR47653.1"/>
    </source>
</evidence>
<reference evidence="2 3" key="1">
    <citation type="submission" date="2018-06" db="EMBL/GenBank/DDBJ databases">
        <title>Genomic Encyclopedia of Type Strains, Phase III (KMG-III): the genomes of soil and plant-associated and newly described type strains.</title>
        <authorList>
            <person name="Whitman W."/>
        </authorList>
    </citation>
    <scope>NUCLEOTIDE SEQUENCE [LARGE SCALE GENOMIC DNA]</scope>
    <source>
        <strain evidence="2 3">CGMCC 1.12504</strain>
    </source>
</reference>
<dbReference type="Proteomes" id="UP000249518">
    <property type="component" value="Unassembled WGS sequence"/>
</dbReference>
<proteinExistence type="predicted"/>
<feature type="transmembrane region" description="Helical" evidence="1">
    <location>
        <begin position="272"/>
        <end position="290"/>
    </location>
</feature>
<keyword evidence="3" id="KW-1185">Reference proteome</keyword>
<evidence type="ECO:0000313" key="3">
    <source>
        <dbReference type="Proteomes" id="UP000249518"/>
    </source>
</evidence>
<name>A0A328WNH1_9FLAO</name>
<dbReference type="AlphaFoldDB" id="A0A328WNH1"/>
<evidence type="ECO:0000256" key="1">
    <source>
        <dbReference type="SAM" id="Phobius"/>
    </source>
</evidence>
<sequence length="318" mass="36691">MMTSNNIAQLLYRKFLSDTTKEKCERVILTIAIVSFIVHLLLIGLVNFGIIPINEPSNLLKNPIAAIYTPFSFILVYEVYLLIFYLPKSTSIYVSKQYEIITLIVFRRLFKDLSELNLTANWFNNKYDLQFTFDLITALILFYLIYLFHIHRSKIIVTSTLTPQTVDSTAKFIRIKKWIAILLVPILVFVSVYSLFNWSVGIFQPAAIAGLSFKNINTIFFEQFFTILIITDVFLLLFSFFHTDDFHKVIRNSGFIISTILLRISFSVDGIINNLLILAAVVFGLLVIVIHNQFEKHLAAEETKKRSEPSKGFKPFED</sequence>
<keyword evidence="1" id="KW-0472">Membrane</keyword>